<evidence type="ECO:0000313" key="6">
    <source>
        <dbReference type="EMBL" id="GID14383.1"/>
    </source>
</evidence>
<feature type="binding site" evidence="5">
    <location>
        <position position="160"/>
    </location>
    <ligand>
        <name>phosphoenolpyruvate</name>
        <dbReference type="ChEBI" id="CHEBI:58702"/>
    </ligand>
</feature>
<evidence type="ECO:0000256" key="1">
    <source>
        <dbReference type="ARBA" id="ARBA00022679"/>
    </source>
</evidence>
<evidence type="ECO:0000256" key="4">
    <source>
        <dbReference type="ARBA" id="ARBA00023134"/>
    </source>
</evidence>
<sequence>MWSTVLPVKRLSAAKSRLRGALPGVAHHDLALAVTLDTVAAVLSCPLVDRLYLVTDEPLVTDAATRLGARVLPDRPDQGLNAAVGHGAAYALGRGARRVAALTADLPALRPDDLAAALAAAADRAAAGDARAYVADAEGTGTTLLAATGADLDPRFGPGSAAAHAATGAVPLGGGWPSLRRDVDTPADLATAAGLGLGPRTTVLLTARTA</sequence>
<keyword evidence="1 5" id="KW-0808">Transferase</keyword>
<dbReference type="InterPro" id="IPR002835">
    <property type="entry name" value="CofC"/>
</dbReference>
<comment type="catalytic activity">
    <reaction evidence="5">
        <text>phosphoenolpyruvate + GTP + H(+) = enolpyruvoyl-2-diphospho-5'-guanosine + diphosphate</text>
        <dbReference type="Rhea" id="RHEA:30519"/>
        <dbReference type="ChEBI" id="CHEBI:15378"/>
        <dbReference type="ChEBI" id="CHEBI:33019"/>
        <dbReference type="ChEBI" id="CHEBI:37565"/>
        <dbReference type="ChEBI" id="CHEBI:58702"/>
        <dbReference type="ChEBI" id="CHEBI:143701"/>
        <dbReference type="EC" id="2.7.7.105"/>
    </reaction>
</comment>
<comment type="caution">
    <text evidence="6">The sequence shown here is derived from an EMBL/GenBank/DDBJ whole genome shotgun (WGS) entry which is preliminary data.</text>
</comment>
<dbReference type="InterPro" id="IPR029044">
    <property type="entry name" value="Nucleotide-diphossugar_trans"/>
</dbReference>
<keyword evidence="2 5" id="KW-0548">Nucleotidyltransferase</keyword>
<dbReference type="EMBL" id="BOMB01000031">
    <property type="protein sequence ID" value="GID14383.1"/>
    <property type="molecule type" value="Genomic_DNA"/>
</dbReference>
<evidence type="ECO:0000256" key="5">
    <source>
        <dbReference type="HAMAP-Rule" id="MF_02114"/>
    </source>
</evidence>
<dbReference type="SUPFAM" id="SSF53448">
    <property type="entry name" value="Nucleotide-diphospho-sugar transferases"/>
    <property type="match status" value="1"/>
</dbReference>
<dbReference type="GO" id="GO:0043814">
    <property type="term" value="F:phospholactate guanylyltransferase activity"/>
    <property type="evidence" value="ECO:0007669"/>
    <property type="project" value="InterPro"/>
</dbReference>
<organism evidence="6 7">
    <name type="scientific">Actinocatenispora rupis</name>
    <dbReference type="NCBI Taxonomy" id="519421"/>
    <lineage>
        <taxon>Bacteria</taxon>
        <taxon>Bacillati</taxon>
        <taxon>Actinomycetota</taxon>
        <taxon>Actinomycetes</taxon>
        <taxon>Micromonosporales</taxon>
        <taxon>Micromonosporaceae</taxon>
        <taxon>Actinocatenispora</taxon>
    </lineage>
</organism>
<comment type="pathway">
    <text evidence="5">Cofactor biosynthesis; coenzyme F420 biosynthesis.</text>
</comment>
<evidence type="ECO:0000313" key="7">
    <source>
        <dbReference type="Proteomes" id="UP000612808"/>
    </source>
</evidence>
<comment type="similarity">
    <text evidence="5">Belongs to the CofC family.</text>
</comment>
<keyword evidence="7" id="KW-1185">Reference proteome</keyword>
<dbReference type="AlphaFoldDB" id="A0A8J3JED0"/>
<dbReference type="UniPathway" id="UPA00071"/>
<reference evidence="6" key="1">
    <citation type="submission" date="2021-01" db="EMBL/GenBank/DDBJ databases">
        <title>Whole genome shotgun sequence of Actinocatenispora rupis NBRC 107355.</title>
        <authorList>
            <person name="Komaki H."/>
            <person name="Tamura T."/>
        </authorList>
    </citation>
    <scope>NUCLEOTIDE SEQUENCE</scope>
    <source>
        <strain evidence="6">NBRC 107355</strain>
    </source>
</reference>
<protein>
    <recommendedName>
        <fullName evidence="5">Phosphoenolpyruvate guanylyltransferase</fullName>
        <shortName evidence="5">PEP guanylyltransferase</shortName>
        <ecNumber evidence="5">2.7.7.105</ecNumber>
    </recommendedName>
</protein>
<dbReference type="GO" id="GO:0052645">
    <property type="term" value="P:F420-0 metabolic process"/>
    <property type="evidence" value="ECO:0007669"/>
    <property type="project" value="UniProtKB-UniRule"/>
</dbReference>
<dbReference type="EC" id="2.7.7.105" evidence="5"/>
<proteinExistence type="inferred from homology"/>
<comment type="function">
    <text evidence="5">Guanylyltransferase that catalyzes the activation of phosphoenolpyruvate (PEP) as enolpyruvoyl-2-diphospho-5'-guanosine, via the condensation of PEP with GTP. It is involved in the biosynthesis of coenzyme F420, a hydride carrier cofactor.</text>
</comment>
<dbReference type="PANTHER" id="PTHR40392:SF1">
    <property type="entry name" value="2-PHOSPHO-L-LACTATE GUANYLYLTRANSFERASE"/>
    <property type="match status" value="1"/>
</dbReference>
<dbReference type="Gene3D" id="3.90.550.10">
    <property type="entry name" value="Spore Coat Polysaccharide Biosynthesis Protein SpsA, Chain A"/>
    <property type="match status" value="1"/>
</dbReference>
<accession>A0A8J3JED0</accession>
<dbReference type="Pfam" id="PF01983">
    <property type="entry name" value="CofC"/>
    <property type="match status" value="1"/>
</dbReference>
<evidence type="ECO:0000256" key="3">
    <source>
        <dbReference type="ARBA" id="ARBA00022741"/>
    </source>
</evidence>
<gene>
    <name evidence="6" type="primary">cofC</name>
    <name evidence="5" type="synonym">fbiD</name>
    <name evidence="6" type="ORF">Aru02nite_52720</name>
</gene>
<dbReference type="NCBIfam" id="TIGR03552">
    <property type="entry name" value="F420_cofC"/>
    <property type="match status" value="1"/>
</dbReference>
<keyword evidence="4 5" id="KW-0342">GTP-binding</keyword>
<feature type="binding site" evidence="5">
    <location>
        <position position="157"/>
    </location>
    <ligand>
        <name>phosphoenolpyruvate</name>
        <dbReference type="ChEBI" id="CHEBI:58702"/>
    </ligand>
</feature>
<keyword evidence="3 5" id="KW-0547">Nucleotide-binding</keyword>
<dbReference type="HAMAP" id="MF_02114">
    <property type="entry name" value="CofC"/>
    <property type="match status" value="1"/>
</dbReference>
<feature type="binding site" evidence="5">
    <location>
        <position position="142"/>
    </location>
    <ligand>
        <name>phosphoenolpyruvate</name>
        <dbReference type="ChEBI" id="CHEBI:58702"/>
    </ligand>
</feature>
<dbReference type="PANTHER" id="PTHR40392">
    <property type="entry name" value="2-PHOSPHO-L-LACTATE GUANYLYLTRANSFERASE"/>
    <property type="match status" value="1"/>
</dbReference>
<dbReference type="RefSeq" id="WP_239076957.1">
    <property type="nucleotide sequence ID" value="NZ_BAAAZM010000030.1"/>
</dbReference>
<name>A0A8J3JED0_9ACTN</name>
<dbReference type="GO" id="GO:0005525">
    <property type="term" value="F:GTP binding"/>
    <property type="evidence" value="ECO:0007669"/>
    <property type="project" value="UniProtKB-KW"/>
</dbReference>
<evidence type="ECO:0000256" key="2">
    <source>
        <dbReference type="ARBA" id="ARBA00022695"/>
    </source>
</evidence>
<dbReference type="Proteomes" id="UP000612808">
    <property type="component" value="Unassembled WGS sequence"/>
</dbReference>